<dbReference type="SMART" id="SM01269">
    <property type="entry name" value="Lipid_DES"/>
    <property type="match status" value="1"/>
</dbReference>
<dbReference type="InterPro" id="IPR013866">
    <property type="entry name" value="Sphingolipid_d4-desaturase_N"/>
</dbReference>
<dbReference type="CDD" id="cd03508">
    <property type="entry name" value="Delta4-sphingolipid-FADS-like"/>
    <property type="match status" value="1"/>
</dbReference>
<dbReference type="GO" id="GO:0016020">
    <property type="term" value="C:membrane"/>
    <property type="evidence" value="ECO:0007669"/>
    <property type="project" value="UniProtKB-SubCell"/>
</dbReference>
<dbReference type="InParanoid" id="A0A6P6XTZ8"/>
<feature type="domain" description="Sphingolipid delta4-desaturase N-terminal" evidence="11">
    <location>
        <begin position="5"/>
        <end position="43"/>
    </location>
</feature>
<organism evidence="12 13">
    <name type="scientific">Dermatophagoides pteronyssinus</name>
    <name type="common">European house dust mite</name>
    <dbReference type="NCBI Taxonomy" id="6956"/>
    <lineage>
        <taxon>Eukaryota</taxon>
        <taxon>Metazoa</taxon>
        <taxon>Ecdysozoa</taxon>
        <taxon>Arthropoda</taxon>
        <taxon>Chelicerata</taxon>
        <taxon>Arachnida</taxon>
        <taxon>Acari</taxon>
        <taxon>Acariformes</taxon>
        <taxon>Sarcoptiformes</taxon>
        <taxon>Astigmata</taxon>
        <taxon>Psoroptidia</taxon>
        <taxon>Analgoidea</taxon>
        <taxon>Pyroglyphidae</taxon>
        <taxon>Dermatophagoidinae</taxon>
        <taxon>Dermatophagoides</taxon>
    </lineage>
</organism>
<evidence type="ECO:0000256" key="1">
    <source>
        <dbReference type="ARBA" id="ARBA00004141"/>
    </source>
</evidence>
<dbReference type="GO" id="GO:0046513">
    <property type="term" value="P:ceramide biosynthetic process"/>
    <property type="evidence" value="ECO:0007669"/>
    <property type="project" value="TreeGrafter"/>
</dbReference>
<name>A0A6P6XTZ8_DERPT</name>
<evidence type="ECO:0000256" key="9">
    <source>
        <dbReference type="PIRNR" id="PIRNR017228"/>
    </source>
</evidence>
<keyword evidence="8 9" id="KW-0472">Membrane</keyword>
<proteinExistence type="inferred from homology"/>
<evidence type="ECO:0000313" key="13">
    <source>
        <dbReference type="RefSeq" id="XP_027195374.1"/>
    </source>
</evidence>
<dbReference type="PANTHER" id="PTHR12879">
    <property type="entry name" value="SPHINGOLIPID DELTA 4 DESATURASE/C-4 HYDROXYLASE PROTEIN DES2"/>
    <property type="match status" value="1"/>
</dbReference>
<dbReference type="EC" id="1.14.19.17" evidence="3"/>
<evidence type="ECO:0000259" key="11">
    <source>
        <dbReference type="SMART" id="SM01269"/>
    </source>
</evidence>
<dbReference type="Proteomes" id="UP000515146">
    <property type="component" value="Unplaced"/>
</dbReference>
<accession>A0A6P6XTZ8</accession>
<keyword evidence="4 10" id="KW-0812">Transmembrane</keyword>
<evidence type="ECO:0000256" key="7">
    <source>
        <dbReference type="ARBA" id="ARBA00023098"/>
    </source>
</evidence>
<keyword evidence="7 9" id="KW-0443">Lipid metabolism</keyword>
<comment type="subcellular location">
    <subcellularLocation>
        <location evidence="1">Membrane</location>
        <topology evidence="1">Multi-pass membrane protein</topology>
    </subcellularLocation>
</comment>
<keyword evidence="5 10" id="KW-1133">Transmembrane helix</keyword>
<comment type="similarity">
    <text evidence="2 9">Belongs to the fatty acid desaturase type 1 family. DEGS subfamily.</text>
</comment>
<protein>
    <recommendedName>
        <fullName evidence="3">sphingolipid 4-desaturase</fullName>
        <ecNumber evidence="3">1.14.19.17</ecNumber>
    </recommendedName>
</protein>
<evidence type="ECO:0000256" key="5">
    <source>
        <dbReference type="ARBA" id="ARBA00022989"/>
    </source>
</evidence>
<dbReference type="InterPro" id="IPR011388">
    <property type="entry name" value="DES1/DES2"/>
</dbReference>
<dbReference type="AlphaFoldDB" id="A0A6P6XTZ8"/>
<dbReference type="Pfam" id="PF00487">
    <property type="entry name" value="FA_desaturase"/>
    <property type="match status" value="1"/>
</dbReference>
<dbReference type="RefSeq" id="XP_027195374.1">
    <property type="nucleotide sequence ID" value="XM_027339573.1"/>
</dbReference>
<gene>
    <name evidence="13" type="primary">LOC113789969</name>
</gene>
<dbReference type="FunCoup" id="A0A6P6XTZ8">
    <property type="interactions" value="780"/>
</dbReference>
<evidence type="ECO:0000256" key="10">
    <source>
        <dbReference type="SAM" id="Phobius"/>
    </source>
</evidence>
<reference evidence="13" key="1">
    <citation type="submission" date="2025-08" db="UniProtKB">
        <authorList>
            <consortium name="RefSeq"/>
        </authorList>
    </citation>
    <scope>IDENTIFICATION</scope>
    <source>
        <strain evidence="13">Airmid</strain>
    </source>
</reference>
<dbReference type="OMA" id="GATCNQN"/>
<dbReference type="InterPro" id="IPR005804">
    <property type="entry name" value="FA_desaturase_dom"/>
</dbReference>
<dbReference type="PIRSF" id="PIRSF017228">
    <property type="entry name" value="Sphnglp_dlt4_des"/>
    <property type="match status" value="1"/>
</dbReference>
<dbReference type="GO" id="GO:0042284">
    <property type="term" value="F:sphingolipid delta-4 desaturase activity"/>
    <property type="evidence" value="ECO:0007669"/>
    <property type="project" value="UniProtKB-UniRule"/>
</dbReference>
<dbReference type="KEGG" id="dpte:113789969"/>
<dbReference type="CTD" id="33836"/>
<dbReference type="Pfam" id="PF08557">
    <property type="entry name" value="Lipid_DES"/>
    <property type="match status" value="1"/>
</dbReference>
<dbReference type="PANTHER" id="PTHR12879:SF8">
    <property type="entry name" value="SPHINGOLIPID DELTA(4)-DESATURASE DES1"/>
    <property type="match status" value="1"/>
</dbReference>
<feature type="transmembrane region" description="Helical" evidence="10">
    <location>
        <begin position="43"/>
        <end position="61"/>
    </location>
</feature>
<evidence type="ECO:0000256" key="8">
    <source>
        <dbReference type="ARBA" id="ARBA00023136"/>
    </source>
</evidence>
<keyword evidence="6 9" id="KW-0560">Oxidoreductase</keyword>
<feature type="transmembrane region" description="Helical" evidence="10">
    <location>
        <begin position="161"/>
        <end position="179"/>
    </location>
</feature>
<evidence type="ECO:0000256" key="6">
    <source>
        <dbReference type="ARBA" id="ARBA00023002"/>
    </source>
</evidence>
<sequence length="376" mass="43831">MGSQVSRCDYEWSYTDEPHATRRKLILKKYPQIKKLMTIDQKFKWIVIGIVFIQIATLYILSHFNSLWLLFLMAYCFTGVLNHTLTLAIHEISHNQAFGTNRPLYNKLFGIFANLPIGFPMSVTFKKYHLAHHRYQGDDIIDTDIPSRFEAKIFTTTVRKFIWVLLQPLFYGLRPLFVYPKPPSVYEFLNLIIQLSFDIFIAQTLGLRMVFYMIGSSLIAMGLHPVAGHFISEHYIMFDSNKKDLIEKAKQLKQLKNIDEINTIDDNDLSKCDFINGVYAHNGLMLIPETCSYYGPLNWITFNVGYHVEHHDFPSIPGTLLPQVRKIAPEYYDSLHSHNSWINVIYRYIMDPNIGPYSRVKRPHQSKHNGVKTNED</sequence>
<evidence type="ECO:0000256" key="3">
    <source>
        <dbReference type="ARBA" id="ARBA00012021"/>
    </source>
</evidence>
<evidence type="ECO:0000256" key="4">
    <source>
        <dbReference type="ARBA" id="ARBA00022692"/>
    </source>
</evidence>
<evidence type="ECO:0000313" key="12">
    <source>
        <dbReference type="Proteomes" id="UP000515146"/>
    </source>
</evidence>
<keyword evidence="12" id="KW-1185">Reference proteome</keyword>
<evidence type="ECO:0000256" key="2">
    <source>
        <dbReference type="ARBA" id="ARBA00006146"/>
    </source>
</evidence>
<feature type="transmembrane region" description="Helical" evidence="10">
    <location>
        <begin position="67"/>
        <end position="89"/>
    </location>
</feature>
<dbReference type="OrthoDB" id="200948at2759"/>